<evidence type="ECO:0000259" key="5">
    <source>
        <dbReference type="SMART" id="SM00831"/>
    </source>
</evidence>
<organism evidence="6 7">
    <name type="scientific">Leptotrombidium deliense</name>
    <dbReference type="NCBI Taxonomy" id="299467"/>
    <lineage>
        <taxon>Eukaryota</taxon>
        <taxon>Metazoa</taxon>
        <taxon>Ecdysozoa</taxon>
        <taxon>Arthropoda</taxon>
        <taxon>Chelicerata</taxon>
        <taxon>Arachnida</taxon>
        <taxon>Acari</taxon>
        <taxon>Acariformes</taxon>
        <taxon>Trombidiformes</taxon>
        <taxon>Prostigmata</taxon>
        <taxon>Anystina</taxon>
        <taxon>Parasitengona</taxon>
        <taxon>Trombiculoidea</taxon>
        <taxon>Trombiculidae</taxon>
        <taxon>Leptotrombidium</taxon>
    </lineage>
</organism>
<keyword evidence="4" id="KW-0472">Membrane</keyword>
<dbReference type="InterPro" id="IPR004014">
    <property type="entry name" value="ATPase_P-typ_cation-transptr_N"/>
</dbReference>
<dbReference type="GO" id="GO:1990573">
    <property type="term" value="P:potassium ion import across plasma membrane"/>
    <property type="evidence" value="ECO:0007669"/>
    <property type="project" value="TreeGrafter"/>
</dbReference>
<dbReference type="GO" id="GO:1902600">
    <property type="term" value="P:proton transmembrane transport"/>
    <property type="evidence" value="ECO:0007669"/>
    <property type="project" value="TreeGrafter"/>
</dbReference>
<dbReference type="AlphaFoldDB" id="A0A443SLK5"/>
<feature type="domain" description="Cation-transporting P-type ATPase N-terminal" evidence="5">
    <location>
        <begin position="52"/>
        <end position="126"/>
    </location>
</feature>
<keyword evidence="4" id="KW-1133">Transmembrane helix</keyword>
<accession>A0A443SLK5</accession>
<dbReference type="InterPro" id="IPR050510">
    <property type="entry name" value="Cation_transp_ATPase_P-type"/>
</dbReference>
<comment type="caution">
    <text evidence="6">The sequence shown here is derived from an EMBL/GenBank/DDBJ whole genome shotgun (WGS) entry which is preliminary data.</text>
</comment>
<proteinExistence type="predicted"/>
<dbReference type="STRING" id="299467.A0A443SLK5"/>
<keyword evidence="4" id="KW-0812">Transmembrane</keyword>
<dbReference type="GO" id="GO:0030007">
    <property type="term" value="P:intracellular potassium ion homeostasis"/>
    <property type="evidence" value="ECO:0007669"/>
    <property type="project" value="TreeGrafter"/>
</dbReference>
<dbReference type="Gene3D" id="1.20.1110.10">
    <property type="entry name" value="Calcium-transporting ATPase, transmembrane domain"/>
    <property type="match status" value="1"/>
</dbReference>
<dbReference type="EMBL" id="NCKV01001400">
    <property type="protein sequence ID" value="RWS28407.1"/>
    <property type="molecule type" value="Genomic_DNA"/>
</dbReference>
<dbReference type="GO" id="GO:0006883">
    <property type="term" value="P:intracellular sodium ion homeostasis"/>
    <property type="evidence" value="ECO:0007669"/>
    <property type="project" value="TreeGrafter"/>
</dbReference>
<dbReference type="SUPFAM" id="SSF81665">
    <property type="entry name" value="Calcium ATPase, transmembrane domain M"/>
    <property type="match status" value="1"/>
</dbReference>
<dbReference type="PRINTS" id="PR00121">
    <property type="entry name" value="NAKATPASE"/>
</dbReference>
<reference evidence="6 7" key="1">
    <citation type="journal article" date="2018" name="Gigascience">
        <title>Genomes of trombidid mites reveal novel predicted allergens and laterally-transferred genes associated with secondary metabolism.</title>
        <authorList>
            <person name="Dong X."/>
            <person name="Chaisiri K."/>
            <person name="Xia D."/>
            <person name="Armstrong S.D."/>
            <person name="Fang Y."/>
            <person name="Donnelly M.J."/>
            <person name="Kadowaki T."/>
            <person name="McGarry J.W."/>
            <person name="Darby A.C."/>
            <person name="Makepeace B.L."/>
        </authorList>
    </citation>
    <scope>NUCLEOTIDE SEQUENCE [LARGE SCALE GENOMIC DNA]</scope>
    <source>
        <strain evidence="6">UoL-UT</strain>
    </source>
</reference>
<dbReference type="PANTHER" id="PTHR43294">
    <property type="entry name" value="SODIUM/POTASSIUM-TRANSPORTING ATPASE SUBUNIT ALPHA"/>
    <property type="match status" value="1"/>
</dbReference>
<evidence type="ECO:0000256" key="3">
    <source>
        <dbReference type="SAM" id="MobiDB-lite"/>
    </source>
</evidence>
<evidence type="ECO:0000256" key="4">
    <source>
        <dbReference type="SAM" id="Phobius"/>
    </source>
</evidence>
<protein>
    <submittedName>
        <fullName evidence="6">Na+/K+ ATPase alpha subunit-like protein</fullName>
    </submittedName>
</protein>
<dbReference type="VEuPathDB" id="VectorBase:LDEU003633"/>
<dbReference type="Pfam" id="PF00690">
    <property type="entry name" value="Cation_ATPase_N"/>
    <property type="match status" value="1"/>
</dbReference>
<dbReference type="Proteomes" id="UP000288716">
    <property type="component" value="Unassembled WGS sequence"/>
</dbReference>
<dbReference type="GO" id="GO:0036376">
    <property type="term" value="P:sodium ion export across plasma membrane"/>
    <property type="evidence" value="ECO:0007669"/>
    <property type="project" value="TreeGrafter"/>
</dbReference>
<evidence type="ECO:0000256" key="1">
    <source>
        <dbReference type="ARBA" id="ARBA00004651"/>
    </source>
</evidence>
<dbReference type="GO" id="GO:0005391">
    <property type="term" value="F:P-type sodium:potassium-exchanging transporter activity"/>
    <property type="evidence" value="ECO:0007669"/>
    <property type="project" value="TreeGrafter"/>
</dbReference>
<dbReference type="GO" id="GO:0005886">
    <property type="term" value="C:plasma membrane"/>
    <property type="evidence" value="ECO:0007669"/>
    <property type="project" value="UniProtKB-SubCell"/>
</dbReference>
<name>A0A443SLK5_9ACAR</name>
<dbReference type="InterPro" id="IPR023298">
    <property type="entry name" value="ATPase_P-typ_TM_dom_sf"/>
</dbReference>
<keyword evidence="2" id="KW-1003">Cell membrane</keyword>
<dbReference type="PANTHER" id="PTHR43294:SF13">
    <property type="entry name" value="SODIUM_POTASSIUM-TRANSPORTING ATPASE SUBUNIT ALPHA"/>
    <property type="match status" value="1"/>
</dbReference>
<evidence type="ECO:0000313" key="7">
    <source>
        <dbReference type="Proteomes" id="UP000288716"/>
    </source>
</evidence>
<gene>
    <name evidence="6" type="ORF">B4U80_02856</name>
</gene>
<dbReference type="SMART" id="SM00831">
    <property type="entry name" value="Cation_ATPase_N"/>
    <property type="match status" value="1"/>
</dbReference>
<feature type="compositionally biased region" description="Basic and acidic residues" evidence="3">
    <location>
        <begin position="18"/>
        <end position="28"/>
    </location>
</feature>
<evidence type="ECO:0000313" key="6">
    <source>
        <dbReference type="EMBL" id="RWS28407.1"/>
    </source>
</evidence>
<feature type="transmembrane region" description="Helical" evidence="4">
    <location>
        <begin position="106"/>
        <end position="127"/>
    </location>
</feature>
<feature type="region of interest" description="Disordered" evidence="3">
    <location>
        <begin position="1"/>
        <end position="28"/>
    </location>
</feature>
<dbReference type="Gene3D" id="2.70.150.10">
    <property type="entry name" value="Calcium-transporting ATPase, cytoplasmic transduction domain A"/>
    <property type="match status" value="1"/>
</dbReference>
<feature type="non-terminal residue" evidence="6">
    <location>
        <position position="149"/>
    </location>
</feature>
<evidence type="ECO:0000256" key="2">
    <source>
        <dbReference type="ARBA" id="ARBA00022475"/>
    </source>
</evidence>
<dbReference type="OrthoDB" id="6431602at2759"/>
<sequence length="149" mass="16680">MVKDTGSYRLAVSPDVPDDGRTPEGRPRALRYKKPEKFIATMDELKAEVPIEEHRIPLDQLFGQLQSDPDLGLTPEQVREILLRDGPNTLTPPKVTPQWLKFSENLFGGFALLLWIGGILCFLAYGIQVSQSKNAPDDYLYLGLVLVTV</sequence>
<keyword evidence="7" id="KW-1185">Reference proteome</keyword>
<comment type="subcellular location">
    <subcellularLocation>
        <location evidence="1">Cell membrane</location>
        <topology evidence="1">Multi-pass membrane protein</topology>
    </subcellularLocation>
</comment>